<organism evidence="1 2">
    <name type="scientific">Steroidobacter agaridevorans</name>
    <dbReference type="NCBI Taxonomy" id="2695856"/>
    <lineage>
        <taxon>Bacteria</taxon>
        <taxon>Pseudomonadati</taxon>
        <taxon>Pseudomonadota</taxon>
        <taxon>Gammaproteobacteria</taxon>
        <taxon>Steroidobacterales</taxon>
        <taxon>Steroidobacteraceae</taxon>
        <taxon>Steroidobacter</taxon>
    </lineage>
</organism>
<dbReference type="Proteomes" id="UP000445000">
    <property type="component" value="Unassembled WGS sequence"/>
</dbReference>
<comment type="caution">
    <text evidence="1">The sequence shown here is derived from an EMBL/GenBank/DDBJ whole genome shotgun (WGS) entry which is preliminary data.</text>
</comment>
<name>A0A829Y797_9GAMM</name>
<gene>
    <name evidence="1" type="ORF">GCM10011487_06560</name>
</gene>
<dbReference type="EMBL" id="BLJN01000001">
    <property type="protein sequence ID" value="GFE78656.1"/>
    <property type="molecule type" value="Genomic_DNA"/>
</dbReference>
<dbReference type="AlphaFoldDB" id="A0A829Y797"/>
<protein>
    <submittedName>
        <fullName evidence="1">Uncharacterized protein</fullName>
    </submittedName>
</protein>
<reference evidence="2" key="1">
    <citation type="submission" date="2020-01" db="EMBL/GenBank/DDBJ databases">
        <title>'Steroidobacter agaridevorans' sp. nov., agar-degrading bacteria isolated from rhizosphere soils.</title>
        <authorList>
            <person name="Ikenaga M."/>
            <person name="Kataoka M."/>
            <person name="Murouchi A."/>
            <person name="Katsuragi S."/>
            <person name="Sakai M."/>
        </authorList>
    </citation>
    <scope>NUCLEOTIDE SEQUENCE [LARGE SCALE GENOMIC DNA]</scope>
    <source>
        <strain evidence="2">YU21-B</strain>
    </source>
</reference>
<sequence length="214" mass="24045">MAPRFDVNDEQFQAIVKAIAAGSRTIAAAELRHFAQCSEPEARAWVDHLLNCLYAWRSAEADEQVLRDIDLAFANIAKPKHFTDFSHCSECKHHDQTLRSKTRETLCREDLGTAGWDPVTFSSEEGIAYLFPALARFALLPDVWSGYGWYGSQLLSHLSYDGGSNRFLAWCSPAQRDAVYALLKHLSATRRFVIERGLDENPLEAALAAWEPIS</sequence>
<evidence type="ECO:0000313" key="2">
    <source>
        <dbReference type="Proteomes" id="UP000445000"/>
    </source>
</evidence>
<evidence type="ECO:0000313" key="1">
    <source>
        <dbReference type="EMBL" id="GFE78656.1"/>
    </source>
</evidence>
<keyword evidence="2" id="KW-1185">Reference proteome</keyword>
<proteinExistence type="predicted"/>
<accession>A0A829Y797</accession>